<organism evidence="3 4">
    <name type="scientific">Anopheles minimus</name>
    <dbReference type="NCBI Taxonomy" id="112268"/>
    <lineage>
        <taxon>Eukaryota</taxon>
        <taxon>Metazoa</taxon>
        <taxon>Ecdysozoa</taxon>
        <taxon>Arthropoda</taxon>
        <taxon>Hexapoda</taxon>
        <taxon>Insecta</taxon>
        <taxon>Pterygota</taxon>
        <taxon>Neoptera</taxon>
        <taxon>Endopterygota</taxon>
        <taxon>Diptera</taxon>
        <taxon>Nematocera</taxon>
        <taxon>Culicoidea</taxon>
        <taxon>Culicidae</taxon>
        <taxon>Anophelinae</taxon>
        <taxon>Anopheles</taxon>
    </lineage>
</organism>
<dbReference type="Proteomes" id="UP000075920">
    <property type="component" value="Unassembled WGS sequence"/>
</dbReference>
<evidence type="ECO:0000256" key="1">
    <source>
        <dbReference type="SAM" id="SignalP"/>
    </source>
</evidence>
<name>A0A182W0R2_9DIPT</name>
<proteinExistence type="predicted"/>
<evidence type="ECO:0000313" key="3">
    <source>
        <dbReference type="EnsemblMetazoa" id="AMIN003921-PA"/>
    </source>
</evidence>
<feature type="domain" description="TIL" evidence="2">
    <location>
        <begin position="50"/>
        <end position="106"/>
    </location>
</feature>
<reference evidence="3" key="2">
    <citation type="submission" date="2020-05" db="UniProtKB">
        <authorList>
            <consortium name="EnsemblMetazoa"/>
        </authorList>
    </citation>
    <scope>IDENTIFICATION</scope>
    <source>
        <strain evidence="3">MINIMUS1</strain>
    </source>
</reference>
<dbReference type="CDD" id="cd19941">
    <property type="entry name" value="TIL"/>
    <property type="match status" value="1"/>
</dbReference>
<dbReference type="InterPro" id="IPR002919">
    <property type="entry name" value="TIL_dom"/>
</dbReference>
<dbReference type="InterPro" id="IPR036084">
    <property type="entry name" value="Ser_inhib-like_sf"/>
</dbReference>
<accession>A0A182W0R2</accession>
<feature type="signal peptide" evidence="1">
    <location>
        <begin position="1"/>
        <end position="31"/>
    </location>
</feature>
<feature type="chain" id="PRO_5008140534" evidence="1">
    <location>
        <begin position="32"/>
        <end position="110"/>
    </location>
</feature>
<evidence type="ECO:0000259" key="2">
    <source>
        <dbReference type="Pfam" id="PF01826"/>
    </source>
</evidence>
<evidence type="ECO:0000313" key="4">
    <source>
        <dbReference type="Proteomes" id="UP000075920"/>
    </source>
</evidence>
<dbReference type="EnsemblMetazoa" id="AMIN003921-RA">
    <property type="protein sequence ID" value="AMIN003921-PA"/>
    <property type="gene ID" value="AMIN003921"/>
</dbReference>
<dbReference type="SUPFAM" id="SSF57567">
    <property type="entry name" value="Serine protease inhibitors"/>
    <property type="match status" value="1"/>
</dbReference>
<protein>
    <submittedName>
        <fullName evidence="3">TIL domain-containing protein</fullName>
    </submittedName>
</protein>
<dbReference type="Gene3D" id="2.10.25.10">
    <property type="entry name" value="Laminin"/>
    <property type="match status" value="1"/>
</dbReference>
<dbReference type="AlphaFoldDB" id="A0A182W0R2"/>
<sequence length="110" mass="11820">MIRTVSTIMACGSSVWLLLLVGSVAVSTVNCDMGTPCKVLCENGAEMVSCQTTLEIFNCCGPCQEATCDDPTPKQECEQGCKAGCFCRHGYVRMHDGGPCVTIDRCKNKE</sequence>
<dbReference type="Pfam" id="PF01826">
    <property type="entry name" value="TIL"/>
    <property type="match status" value="1"/>
</dbReference>
<dbReference type="VEuPathDB" id="VectorBase:AMIN003921"/>
<reference evidence="4" key="1">
    <citation type="submission" date="2013-03" db="EMBL/GenBank/DDBJ databases">
        <title>The Genome Sequence of Anopheles minimus MINIMUS1.</title>
        <authorList>
            <consortium name="The Broad Institute Genomics Platform"/>
            <person name="Neafsey D.E."/>
            <person name="Walton C."/>
            <person name="Walker B."/>
            <person name="Young S.K."/>
            <person name="Zeng Q."/>
            <person name="Gargeya S."/>
            <person name="Fitzgerald M."/>
            <person name="Haas B."/>
            <person name="Abouelleil A."/>
            <person name="Allen A.W."/>
            <person name="Alvarado L."/>
            <person name="Arachchi H.M."/>
            <person name="Berlin A.M."/>
            <person name="Chapman S.B."/>
            <person name="Gainer-Dewar J."/>
            <person name="Goldberg J."/>
            <person name="Griggs A."/>
            <person name="Gujja S."/>
            <person name="Hansen M."/>
            <person name="Howarth C."/>
            <person name="Imamovic A."/>
            <person name="Ireland A."/>
            <person name="Larimer J."/>
            <person name="McCowan C."/>
            <person name="Murphy C."/>
            <person name="Pearson M."/>
            <person name="Poon T.W."/>
            <person name="Priest M."/>
            <person name="Roberts A."/>
            <person name="Saif S."/>
            <person name="Shea T."/>
            <person name="Sisk P."/>
            <person name="Sykes S."/>
            <person name="Wortman J."/>
            <person name="Nusbaum C."/>
            <person name="Birren B."/>
        </authorList>
    </citation>
    <scope>NUCLEOTIDE SEQUENCE [LARGE SCALE GENOMIC DNA]</scope>
    <source>
        <strain evidence="4">MINIMUS1</strain>
    </source>
</reference>
<keyword evidence="4" id="KW-1185">Reference proteome</keyword>
<keyword evidence="1" id="KW-0732">Signal</keyword>